<dbReference type="OrthoDB" id="8756340at2"/>
<keyword evidence="3" id="KW-1185">Reference proteome</keyword>
<sequence length="108" mass="11873">MSFLAFETTSNHASGSNAVHSRRQPRDEDRLILTELDPRAVIDHLDDDDTPINLTTCGSIRESCPKCAQTHLKLVLRQRSVRSAHLFCAGCHGCFDAHYPNGAGALTI</sequence>
<protein>
    <submittedName>
        <fullName evidence="2">Uncharacterized protein</fullName>
    </submittedName>
</protein>
<dbReference type="EMBL" id="PDOC01000017">
    <property type="protein sequence ID" value="PIL43009.1"/>
    <property type="molecule type" value="Genomic_DNA"/>
</dbReference>
<proteinExistence type="predicted"/>
<comment type="caution">
    <text evidence="2">The sequence shown here is derived from an EMBL/GenBank/DDBJ whole genome shotgun (WGS) entry which is preliminary data.</text>
</comment>
<feature type="region of interest" description="Disordered" evidence="1">
    <location>
        <begin position="1"/>
        <end position="27"/>
    </location>
</feature>
<dbReference type="AlphaFoldDB" id="A0A2G8TAK4"/>
<accession>A0A2G8TAK4</accession>
<gene>
    <name evidence="2" type="ORF">CR105_20815</name>
</gene>
<feature type="compositionally biased region" description="Polar residues" evidence="1">
    <location>
        <begin position="7"/>
        <end position="19"/>
    </location>
</feature>
<reference evidence="2 3" key="1">
    <citation type="submission" date="2017-10" db="EMBL/GenBank/DDBJ databases">
        <title>Massilia psychrophilum sp. nov., a novel purple-pigmented bacterium isolated from Tianshan glacier, Xinjiang Municipality, China.</title>
        <authorList>
            <person name="Wang H."/>
        </authorList>
    </citation>
    <scope>NUCLEOTIDE SEQUENCE [LARGE SCALE GENOMIC DNA]</scope>
    <source>
        <strain evidence="2 3">JCM 30074</strain>
    </source>
</reference>
<name>A0A2G8TAK4_9BURK</name>
<evidence type="ECO:0000256" key="1">
    <source>
        <dbReference type="SAM" id="MobiDB-lite"/>
    </source>
</evidence>
<dbReference type="Proteomes" id="UP000230390">
    <property type="component" value="Unassembled WGS sequence"/>
</dbReference>
<dbReference type="RefSeq" id="WP_099791771.1">
    <property type="nucleotide sequence ID" value="NZ_JBHLYV010000097.1"/>
</dbReference>
<evidence type="ECO:0000313" key="2">
    <source>
        <dbReference type="EMBL" id="PIL43009.1"/>
    </source>
</evidence>
<evidence type="ECO:0000313" key="3">
    <source>
        <dbReference type="Proteomes" id="UP000230390"/>
    </source>
</evidence>
<organism evidence="2 3">
    <name type="scientific">Massilia eurypsychrophila</name>
    <dbReference type="NCBI Taxonomy" id="1485217"/>
    <lineage>
        <taxon>Bacteria</taxon>
        <taxon>Pseudomonadati</taxon>
        <taxon>Pseudomonadota</taxon>
        <taxon>Betaproteobacteria</taxon>
        <taxon>Burkholderiales</taxon>
        <taxon>Oxalobacteraceae</taxon>
        <taxon>Telluria group</taxon>
        <taxon>Massilia</taxon>
    </lineage>
</organism>